<dbReference type="InterPro" id="IPR036857">
    <property type="entry name" value="Thyroglobulin_1_sf"/>
</dbReference>
<dbReference type="InterPro" id="IPR051950">
    <property type="entry name" value="Dev_reg/Prot_inhib"/>
</dbReference>
<keyword evidence="4 5" id="KW-1015">Disulfide bond</keyword>
<dbReference type="Ensembl" id="ENSSFOT00015018537.2">
    <property type="protein sequence ID" value="ENSSFOP00015018327.2"/>
    <property type="gene ID" value="ENSSFOG00015011770.2"/>
</dbReference>
<dbReference type="PANTHER" id="PTHR12352:SF3">
    <property type="entry name" value="NIDOGEN-2"/>
    <property type="match status" value="1"/>
</dbReference>
<evidence type="ECO:0000256" key="1">
    <source>
        <dbReference type="ARBA" id="ARBA00004613"/>
    </source>
</evidence>
<sequence length="178" mass="20511">SMCTSSLEWNYELRVNLHCDAVTPKCRLMHLEMLNKRRTGSILPGGRLDMEYDPECDEHGMFKPKQCDDDSNLCWCVDSAGVRVTDKTGDDPKCDRLVRVQLLSTEDGHFAKIFLAVNAVIANVTSVCFTASWKFYLHSKRSSPLWPELKTQYDGRVPRGFRSRSDTRPLCWELDHFF</sequence>
<dbReference type="Pfam" id="PF00086">
    <property type="entry name" value="Thyroglobulin_1"/>
    <property type="match status" value="1"/>
</dbReference>
<evidence type="ECO:0000259" key="6">
    <source>
        <dbReference type="PROSITE" id="PS51162"/>
    </source>
</evidence>
<evidence type="ECO:0000256" key="3">
    <source>
        <dbReference type="ARBA" id="ARBA00022737"/>
    </source>
</evidence>
<protein>
    <recommendedName>
        <fullName evidence="6">Thyroglobulin type-1 domain-containing protein</fullName>
    </recommendedName>
</protein>
<dbReference type="CDD" id="cd00191">
    <property type="entry name" value="TY"/>
    <property type="match status" value="1"/>
</dbReference>
<comment type="subcellular location">
    <subcellularLocation>
        <location evidence="1">Secreted</location>
    </subcellularLocation>
</comment>
<dbReference type="Gene3D" id="4.10.800.10">
    <property type="entry name" value="Thyroglobulin type-1"/>
    <property type="match status" value="1"/>
</dbReference>
<feature type="disulfide bond" evidence="5">
    <location>
        <begin position="67"/>
        <end position="74"/>
    </location>
</feature>
<dbReference type="SUPFAM" id="SSF57610">
    <property type="entry name" value="Thyroglobulin type-1 domain"/>
    <property type="match status" value="1"/>
</dbReference>
<accession>A0A8C9RK37</accession>
<dbReference type="SMART" id="SM00211">
    <property type="entry name" value="TY"/>
    <property type="match status" value="1"/>
</dbReference>
<dbReference type="GeneTree" id="ENSGT00940000171001"/>
<dbReference type="Proteomes" id="UP000694397">
    <property type="component" value="Chromosome 15"/>
</dbReference>
<reference evidence="7" key="2">
    <citation type="submission" date="2025-08" db="UniProtKB">
        <authorList>
            <consortium name="Ensembl"/>
        </authorList>
    </citation>
    <scope>IDENTIFICATION</scope>
</reference>
<proteinExistence type="predicted"/>
<reference evidence="7" key="3">
    <citation type="submission" date="2025-09" db="UniProtKB">
        <authorList>
            <consortium name="Ensembl"/>
        </authorList>
    </citation>
    <scope>IDENTIFICATION</scope>
</reference>
<name>A0A8C9RK37_SCLFO</name>
<evidence type="ECO:0000313" key="7">
    <source>
        <dbReference type="Ensembl" id="ENSSFOP00015018327.2"/>
    </source>
</evidence>
<comment type="caution">
    <text evidence="5">Lacks conserved residue(s) required for the propagation of feature annotation.</text>
</comment>
<reference evidence="7 8" key="1">
    <citation type="submission" date="2019-04" db="EMBL/GenBank/DDBJ databases">
        <authorList>
            <consortium name="Wellcome Sanger Institute Data Sharing"/>
        </authorList>
    </citation>
    <scope>NUCLEOTIDE SEQUENCE [LARGE SCALE GENOMIC DNA]</scope>
</reference>
<dbReference type="PROSITE" id="PS00484">
    <property type="entry name" value="THYROGLOBULIN_1_1"/>
    <property type="match status" value="1"/>
</dbReference>
<organism evidence="7 8">
    <name type="scientific">Scleropages formosus</name>
    <name type="common">Asian bonytongue</name>
    <name type="synonym">Osteoglossum formosum</name>
    <dbReference type="NCBI Taxonomy" id="113540"/>
    <lineage>
        <taxon>Eukaryota</taxon>
        <taxon>Metazoa</taxon>
        <taxon>Chordata</taxon>
        <taxon>Craniata</taxon>
        <taxon>Vertebrata</taxon>
        <taxon>Euteleostomi</taxon>
        <taxon>Actinopterygii</taxon>
        <taxon>Neopterygii</taxon>
        <taxon>Teleostei</taxon>
        <taxon>Osteoglossocephala</taxon>
        <taxon>Osteoglossomorpha</taxon>
        <taxon>Osteoglossiformes</taxon>
        <taxon>Osteoglossidae</taxon>
        <taxon>Scleropages</taxon>
    </lineage>
</organism>
<dbReference type="OrthoDB" id="8953056at2759"/>
<evidence type="ECO:0000313" key="8">
    <source>
        <dbReference type="Proteomes" id="UP000694397"/>
    </source>
</evidence>
<evidence type="ECO:0000256" key="4">
    <source>
        <dbReference type="ARBA" id="ARBA00023157"/>
    </source>
</evidence>
<keyword evidence="2" id="KW-0964">Secreted</keyword>
<keyword evidence="8" id="KW-1185">Reference proteome</keyword>
<evidence type="ECO:0000256" key="5">
    <source>
        <dbReference type="PROSITE-ProRule" id="PRU00500"/>
    </source>
</evidence>
<dbReference type="AlphaFoldDB" id="A0A8C9RK37"/>
<dbReference type="PANTHER" id="PTHR12352">
    <property type="entry name" value="SECRETED MODULAR CALCIUM-BINDING PROTEIN"/>
    <property type="match status" value="1"/>
</dbReference>
<dbReference type="InterPro" id="IPR000716">
    <property type="entry name" value="Thyroglobulin_1"/>
</dbReference>
<dbReference type="PROSITE" id="PS51162">
    <property type="entry name" value="THYROGLOBULIN_1_2"/>
    <property type="match status" value="1"/>
</dbReference>
<keyword evidence="3" id="KW-0677">Repeat</keyword>
<evidence type="ECO:0000256" key="2">
    <source>
        <dbReference type="ARBA" id="ARBA00022525"/>
    </source>
</evidence>
<dbReference type="GO" id="GO:0005615">
    <property type="term" value="C:extracellular space"/>
    <property type="evidence" value="ECO:0007669"/>
    <property type="project" value="TreeGrafter"/>
</dbReference>
<feature type="domain" description="Thyroglobulin type-1" evidence="6">
    <location>
        <begin position="23"/>
        <end position="94"/>
    </location>
</feature>